<evidence type="ECO:0000256" key="4">
    <source>
        <dbReference type="ARBA" id="ARBA00022475"/>
    </source>
</evidence>
<keyword evidence="4" id="KW-1003">Cell membrane</keyword>
<name>A0AA86MZL6_9BACT</name>
<keyword evidence="6 8" id="KW-1133">Transmembrane helix</keyword>
<dbReference type="Proteomes" id="UP001179121">
    <property type="component" value="Chromosome"/>
</dbReference>
<dbReference type="CDD" id="cd06261">
    <property type="entry name" value="TM_PBP2"/>
    <property type="match status" value="1"/>
</dbReference>
<evidence type="ECO:0000256" key="2">
    <source>
        <dbReference type="ARBA" id="ARBA00007069"/>
    </source>
</evidence>
<feature type="domain" description="ABC transmembrane type-1" evidence="9">
    <location>
        <begin position="88"/>
        <end position="252"/>
    </location>
</feature>
<evidence type="ECO:0000256" key="5">
    <source>
        <dbReference type="ARBA" id="ARBA00022692"/>
    </source>
</evidence>
<evidence type="ECO:0000256" key="3">
    <source>
        <dbReference type="ARBA" id="ARBA00022448"/>
    </source>
</evidence>
<evidence type="ECO:0000256" key="1">
    <source>
        <dbReference type="ARBA" id="ARBA00004651"/>
    </source>
</evidence>
<feature type="transmembrane region" description="Helical" evidence="8">
    <location>
        <begin position="100"/>
        <end position="122"/>
    </location>
</feature>
<reference evidence="10" key="1">
    <citation type="submission" date="2022-10" db="EMBL/GenBank/DDBJ databases">
        <authorList>
            <person name="Koch H."/>
        </authorList>
    </citation>
    <scope>NUCLEOTIDE SEQUENCE</scope>
    <source>
        <strain evidence="10">DNF</strain>
    </source>
</reference>
<sequence length="258" mass="27922">MAAVRQHIWASAIGSLVLGFLYAPILVLILFSFNDGRALSSWQGWTVKWYVTLAQDRALWDAAAVTLKVAVMSTGLATALGLMGAIALERGRHPWLELLLALPLVIPEVMMGVAFMLLFVVIKLPLGLTTVTLAHTAFNAPVVMVVVRARLRRLDPALEEAALDLGASAWQSFRRITLPLLMPGIVSGALLAFTISIDDFLVTFFTTGPGGTTLPMRVYSMIRSGVTPEINALSSLLVLLSISLVAAALFQQRREVAR</sequence>
<dbReference type="GO" id="GO:0005886">
    <property type="term" value="C:plasma membrane"/>
    <property type="evidence" value="ECO:0007669"/>
    <property type="project" value="UniProtKB-SubCell"/>
</dbReference>
<dbReference type="GO" id="GO:0055085">
    <property type="term" value="P:transmembrane transport"/>
    <property type="evidence" value="ECO:0007669"/>
    <property type="project" value="InterPro"/>
</dbReference>
<keyword evidence="5 8" id="KW-0812">Transmembrane</keyword>
<dbReference type="InterPro" id="IPR051789">
    <property type="entry name" value="Bact_Polyamine_Transport"/>
</dbReference>
<evidence type="ECO:0000313" key="11">
    <source>
        <dbReference type="Proteomes" id="UP001179121"/>
    </source>
</evidence>
<keyword evidence="11" id="KW-1185">Reference proteome</keyword>
<comment type="subcellular location">
    <subcellularLocation>
        <location evidence="1">Cell membrane</location>
        <topology evidence="1">Multi-pass membrane protein</topology>
    </subcellularLocation>
</comment>
<feature type="transmembrane region" description="Helical" evidence="8">
    <location>
        <begin position="178"/>
        <end position="197"/>
    </location>
</feature>
<dbReference type="EMBL" id="OX365700">
    <property type="protein sequence ID" value="CAI4031836.1"/>
    <property type="molecule type" value="Genomic_DNA"/>
</dbReference>
<protein>
    <submittedName>
        <fullName evidence="10">Putrescine ABC transporter membrane subunit PotI</fullName>
    </submittedName>
</protein>
<evidence type="ECO:0000256" key="7">
    <source>
        <dbReference type="ARBA" id="ARBA00023136"/>
    </source>
</evidence>
<dbReference type="PANTHER" id="PTHR43848:SF2">
    <property type="entry name" value="PUTRESCINE TRANSPORT SYSTEM PERMEASE PROTEIN POTI"/>
    <property type="match status" value="1"/>
</dbReference>
<feature type="transmembrane region" description="Helical" evidence="8">
    <location>
        <begin position="230"/>
        <end position="250"/>
    </location>
</feature>
<accession>A0AA86MZL6</accession>
<dbReference type="InterPro" id="IPR035906">
    <property type="entry name" value="MetI-like_sf"/>
</dbReference>
<evidence type="ECO:0000259" key="9">
    <source>
        <dbReference type="Pfam" id="PF00528"/>
    </source>
</evidence>
<dbReference type="PANTHER" id="PTHR43848">
    <property type="entry name" value="PUTRESCINE TRANSPORT SYSTEM PERMEASE PROTEIN POTI"/>
    <property type="match status" value="1"/>
</dbReference>
<dbReference type="AlphaFoldDB" id="A0AA86MZL6"/>
<feature type="transmembrane region" description="Helical" evidence="8">
    <location>
        <begin position="128"/>
        <end position="147"/>
    </location>
</feature>
<evidence type="ECO:0000256" key="6">
    <source>
        <dbReference type="ARBA" id="ARBA00022989"/>
    </source>
</evidence>
<dbReference type="Gene3D" id="1.10.3720.10">
    <property type="entry name" value="MetI-like"/>
    <property type="match status" value="1"/>
</dbReference>
<proteinExistence type="inferred from homology"/>
<organism evidence="10 11">
    <name type="scientific">Nitrospira tepida</name>
    <dbReference type="NCBI Taxonomy" id="2973512"/>
    <lineage>
        <taxon>Bacteria</taxon>
        <taxon>Pseudomonadati</taxon>
        <taxon>Nitrospirota</taxon>
        <taxon>Nitrospiria</taxon>
        <taxon>Nitrospirales</taxon>
        <taxon>Nitrospiraceae</taxon>
        <taxon>Nitrospira</taxon>
    </lineage>
</organism>
<comment type="similarity">
    <text evidence="2">Belongs to the binding-protein-dependent transport system permease family. CysTW subfamily.</text>
</comment>
<dbReference type="KEGG" id="nti:DNFV4_02257"/>
<feature type="transmembrane region" description="Helical" evidence="8">
    <location>
        <begin position="69"/>
        <end position="88"/>
    </location>
</feature>
<feature type="transmembrane region" description="Helical" evidence="8">
    <location>
        <begin position="12"/>
        <end position="33"/>
    </location>
</feature>
<evidence type="ECO:0000313" key="10">
    <source>
        <dbReference type="EMBL" id="CAI4031836.1"/>
    </source>
</evidence>
<evidence type="ECO:0000256" key="8">
    <source>
        <dbReference type="SAM" id="Phobius"/>
    </source>
</evidence>
<gene>
    <name evidence="10" type="ORF">DNFV4_02257</name>
</gene>
<dbReference type="RefSeq" id="WP_289268597.1">
    <property type="nucleotide sequence ID" value="NZ_OX365700.1"/>
</dbReference>
<dbReference type="InterPro" id="IPR000515">
    <property type="entry name" value="MetI-like"/>
</dbReference>
<keyword evidence="3" id="KW-0813">Transport</keyword>
<dbReference type="SUPFAM" id="SSF161098">
    <property type="entry name" value="MetI-like"/>
    <property type="match status" value="1"/>
</dbReference>
<dbReference type="Pfam" id="PF00528">
    <property type="entry name" value="BPD_transp_1"/>
    <property type="match status" value="1"/>
</dbReference>
<keyword evidence="7 8" id="KW-0472">Membrane</keyword>